<protein>
    <submittedName>
        <fullName evidence="1">Uncharacterized protein</fullName>
    </submittedName>
</protein>
<organism evidence="1 2">
    <name type="scientific">Collimonas arenae</name>
    <dbReference type="NCBI Taxonomy" id="279058"/>
    <lineage>
        <taxon>Bacteria</taxon>
        <taxon>Pseudomonadati</taxon>
        <taxon>Pseudomonadota</taxon>
        <taxon>Betaproteobacteria</taxon>
        <taxon>Burkholderiales</taxon>
        <taxon>Oxalobacteraceae</taxon>
        <taxon>Collimonas</taxon>
    </lineage>
</organism>
<dbReference type="AlphaFoldDB" id="A0A127QN89"/>
<gene>
    <name evidence="1" type="ORF">CAter282_3758</name>
</gene>
<sequence>MMFRQFVLSMEIIAKQFIYIARYHSLPAPRWDPTIKSFEK</sequence>
<accession>A0A127QN89</accession>
<reference evidence="1 2" key="1">
    <citation type="submission" date="2015-11" db="EMBL/GenBank/DDBJ databases">
        <title>Exploring the genomic traits of fungus-feeding bacterial genus Collimonas.</title>
        <authorList>
            <person name="Song C."/>
            <person name="Schmidt R."/>
            <person name="de Jager V."/>
            <person name="Krzyzanowska D."/>
            <person name="Jongedijk E."/>
            <person name="Cankar K."/>
            <person name="Beekwilder J."/>
            <person name="van Veen A."/>
            <person name="de Boer W."/>
            <person name="van Veen J.A."/>
            <person name="Garbeva P."/>
        </authorList>
    </citation>
    <scope>NUCLEOTIDE SEQUENCE [LARGE SCALE GENOMIC DNA]</scope>
    <source>
        <strain evidence="1 2">Ter282</strain>
    </source>
</reference>
<dbReference type="Proteomes" id="UP000071778">
    <property type="component" value="Chromosome"/>
</dbReference>
<name>A0A127QN89_9BURK</name>
<evidence type="ECO:0000313" key="2">
    <source>
        <dbReference type="Proteomes" id="UP000071778"/>
    </source>
</evidence>
<proteinExistence type="predicted"/>
<keyword evidence="2" id="KW-1185">Reference proteome</keyword>
<dbReference type="EMBL" id="CP013235">
    <property type="protein sequence ID" value="AMP11436.1"/>
    <property type="molecule type" value="Genomic_DNA"/>
</dbReference>
<evidence type="ECO:0000313" key="1">
    <source>
        <dbReference type="EMBL" id="AMP11436.1"/>
    </source>
</evidence>